<dbReference type="PANTHER" id="PTHR24321">
    <property type="entry name" value="DEHYDROGENASES, SHORT CHAIN"/>
    <property type="match status" value="1"/>
</dbReference>
<accession>A0A7W6FPF5</accession>
<dbReference type="SUPFAM" id="SSF51735">
    <property type="entry name" value="NAD(P)-binding Rossmann-fold domains"/>
    <property type="match status" value="1"/>
</dbReference>
<keyword evidence="5" id="KW-1185">Reference proteome</keyword>
<dbReference type="EMBL" id="JACIDT010000004">
    <property type="protein sequence ID" value="MBB3925843.1"/>
    <property type="molecule type" value="Genomic_DNA"/>
</dbReference>
<dbReference type="Proteomes" id="UP000571950">
    <property type="component" value="Unassembled WGS sequence"/>
</dbReference>
<dbReference type="PRINTS" id="PR00081">
    <property type="entry name" value="GDHRDH"/>
</dbReference>
<dbReference type="PANTHER" id="PTHR24321:SF8">
    <property type="entry name" value="ESTRADIOL 17-BETA-DEHYDROGENASE 8-RELATED"/>
    <property type="match status" value="1"/>
</dbReference>
<dbReference type="Pfam" id="PF13561">
    <property type="entry name" value="adh_short_C2"/>
    <property type="match status" value="1"/>
</dbReference>
<keyword evidence="2" id="KW-0560">Oxidoreductase</keyword>
<organism evidence="4 5">
    <name type="scientific">Sphingobium jiangsuense</name>
    <dbReference type="NCBI Taxonomy" id="870476"/>
    <lineage>
        <taxon>Bacteria</taxon>
        <taxon>Pseudomonadati</taxon>
        <taxon>Pseudomonadota</taxon>
        <taxon>Alphaproteobacteria</taxon>
        <taxon>Sphingomonadales</taxon>
        <taxon>Sphingomonadaceae</taxon>
        <taxon>Sphingobium</taxon>
    </lineage>
</organism>
<evidence type="ECO:0000256" key="2">
    <source>
        <dbReference type="ARBA" id="ARBA00023002"/>
    </source>
</evidence>
<protein>
    <submittedName>
        <fullName evidence="4">NAD(P)-dependent dehydrogenase (Short-subunit alcohol dehydrogenase family)</fullName>
    </submittedName>
</protein>
<dbReference type="PROSITE" id="PS00061">
    <property type="entry name" value="ADH_SHORT"/>
    <property type="match status" value="1"/>
</dbReference>
<dbReference type="InterPro" id="IPR020904">
    <property type="entry name" value="Sc_DH/Rdtase_CS"/>
</dbReference>
<evidence type="ECO:0000313" key="4">
    <source>
        <dbReference type="EMBL" id="MBB3925843.1"/>
    </source>
</evidence>
<evidence type="ECO:0000313" key="5">
    <source>
        <dbReference type="Proteomes" id="UP000571950"/>
    </source>
</evidence>
<dbReference type="AlphaFoldDB" id="A0A7W6FPF5"/>
<name>A0A7W6FPF5_9SPHN</name>
<comment type="similarity">
    <text evidence="1">Belongs to the short-chain dehydrogenases/reductases (SDR) family.</text>
</comment>
<evidence type="ECO:0000256" key="1">
    <source>
        <dbReference type="ARBA" id="ARBA00006484"/>
    </source>
</evidence>
<evidence type="ECO:0000256" key="3">
    <source>
        <dbReference type="ARBA" id="ARBA00051383"/>
    </source>
</evidence>
<gene>
    <name evidence="4" type="ORF">GGR43_001558</name>
</gene>
<sequence length="247" mass="25581">MTDRRSIIVTGGASGIGRSCAELAAARGWAVTLADRDGGGEAVAARLRAEGGKVRFVETDVTSEDSVRALVAGAVDAHGRLHGAINCAGIVGSSRPIHEIETDAWDRVHAINLRGMFLCLKHQVAAMWEHRAGSIVAVSSAAALKGLPWSSDYCGSKAGIDGMVRGAAMDCAERGIRINALLPGPTLTPLAASSSNANPALGKMRLQPMERMADPAEVARAALWLVSDEASFVTGISMPVDGGMVIA</sequence>
<dbReference type="InterPro" id="IPR036291">
    <property type="entry name" value="NAD(P)-bd_dom_sf"/>
</dbReference>
<dbReference type="PRINTS" id="PR00080">
    <property type="entry name" value="SDRFAMILY"/>
</dbReference>
<comment type="caution">
    <text evidence="4">The sequence shown here is derived from an EMBL/GenBank/DDBJ whole genome shotgun (WGS) entry which is preliminary data.</text>
</comment>
<dbReference type="GO" id="GO:0016491">
    <property type="term" value="F:oxidoreductase activity"/>
    <property type="evidence" value="ECO:0007669"/>
    <property type="project" value="UniProtKB-KW"/>
</dbReference>
<dbReference type="FunFam" id="3.40.50.720:FF:000084">
    <property type="entry name" value="Short-chain dehydrogenase reductase"/>
    <property type="match status" value="1"/>
</dbReference>
<dbReference type="CDD" id="cd05233">
    <property type="entry name" value="SDR_c"/>
    <property type="match status" value="1"/>
</dbReference>
<dbReference type="RefSeq" id="WP_188071387.1">
    <property type="nucleotide sequence ID" value="NZ_BSPS01000070.1"/>
</dbReference>
<dbReference type="Gene3D" id="3.40.50.720">
    <property type="entry name" value="NAD(P)-binding Rossmann-like Domain"/>
    <property type="match status" value="1"/>
</dbReference>
<comment type="catalytic activity">
    <reaction evidence="3">
        <text>2,5-dichlorocyclohexa-2,5-dien-1,4-diol + NAD(+) = 2,5-dichlorohydroquinone + NADH + H(+)</text>
        <dbReference type="Rhea" id="RHEA:15741"/>
        <dbReference type="ChEBI" id="CHEBI:15378"/>
        <dbReference type="ChEBI" id="CHEBI:27545"/>
        <dbReference type="ChEBI" id="CHEBI:28975"/>
        <dbReference type="ChEBI" id="CHEBI:57540"/>
        <dbReference type="ChEBI" id="CHEBI:57945"/>
    </reaction>
</comment>
<reference evidence="4 5" key="1">
    <citation type="submission" date="2020-08" db="EMBL/GenBank/DDBJ databases">
        <title>Genomic Encyclopedia of Type Strains, Phase IV (KMG-IV): sequencing the most valuable type-strain genomes for metagenomic binning, comparative biology and taxonomic classification.</title>
        <authorList>
            <person name="Goeker M."/>
        </authorList>
    </citation>
    <scope>NUCLEOTIDE SEQUENCE [LARGE SCALE GENOMIC DNA]</scope>
    <source>
        <strain evidence="4 5">DSM 26189</strain>
    </source>
</reference>
<proteinExistence type="inferred from homology"/>
<dbReference type="InterPro" id="IPR002347">
    <property type="entry name" value="SDR_fam"/>
</dbReference>